<sequence>MMLMLCCESNRPPRIFVILFRAGLSLEGTTGLTMGNDIALNVEPTKASTAYAKSDGKGKPCVLPREARTGCTSNRIEAISYLLPFGEGRPLEVYSG</sequence>
<evidence type="ECO:0000313" key="1">
    <source>
        <dbReference type="EMBL" id="KAK4790993.1"/>
    </source>
</evidence>
<gene>
    <name evidence="1" type="ORF">SAY86_031406</name>
</gene>
<evidence type="ECO:0000313" key="2">
    <source>
        <dbReference type="Proteomes" id="UP001346149"/>
    </source>
</evidence>
<keyword evidence="2" id="KW-1185">Reference proteome</keyword>
<proteinExistence type="predicted"/>
<dbReference type="EMBL" id="JAXQNO010000009">
    <property type="protein sequence ID" value="KAK4790993.1"/>
    <property type="molecule type" value="Genomic_DNA"/>
</dbReference>
<accession>A0AAN7LLV5</accession>
<comment type="caution">
    <text evidence="1">The sequence shown here is derived from an EMBL/GenBank/DDBJ whole genome shotgun (WGS) entry which is preliminary data.</text>
</comment>
<dbReference type="Proteomes" id="UP001346149">
    <property type="component" value="Unassembled WGS sequence"/>
</dbReference>
<organism evidence="1 2">
    <name type="scientific">Trapa natans</name>
    <name type="common">Water chestnut</name>
    <dbReference type="NCBI Taxonomy" id="22666"/>
    <lineage>
        <taxon>Eukaryota</taxon>
        <taxon>Viridiplantae</taxon>
        <taxon>Streptophyta</taxon>
        <taxon>Embryophyta</taxon>
        <taxon>Tracheophyta</taxon>
        <taxon>Spermatophyta</taxon>
        <taxon>Magnoliopsida</taxon>
        <taxon>eudicotyledons</taxon>
        <taxon>Gunneridae</taxon>
        <taxon>Pentapetalae</taxon>
        <taxon>rosids</taxon>
        <taxon>malvids</taxon>
        <taxon>Myrtales</taxon>
        <taxon>Lythraceae</taxon>
        <taxon>Trapa</taxon>
    </lineage>
</organism>
<name>A0AAN7LLV5_TRANT</name>
<reference evidence="1 2" key="1">
    <citation type="journal article" date="2023" name="Hortic Res">
        <title>Pangenome of water caltrop reveals structural variations and asymmetric subgenome divergence after allopolyploidization.</title>
        <authorList>
            <person name="Zhang X."/>
            <person name="Chen Y."/>
            <person name="Wang L."/>
            <person name="Yuan Y."/>
            <person name="Fang M."/>
            <person name="Shi L."/>
            <person name="Lu R."/>
            <person name="Comes H.P."/>
            <person name="Ma Y."/>
            <person name="Chen Y."/>
            <person name="Huang G."/>
            <person name="Zhou Y."/>
            <person name="Zheng Z."/>
            <person name="Qiu Y."/>
        </authorList>
    </citation>
    <scope>NUCLEOTIDE SEQUENCE [LARGE SCALE GENOMIC DNA]</scope>
    <source>
        <strain evidence="1">F231</strain>
    </source>
</reference>
<protein>
    <submittedName>
        <fullName evidence="1">Uncharacterized protein</fullName>
    </submittedName>
</protein>
<dbReference type="AlphaFoldDB" id="A0AAN7LLV5"/>